<feature type="region of interest" description="Disordered" evidence="4">
    <location>
        <begin position="1"/>
        <end position="113"/>
    </location>
</feature>
<dbReference type="PROSITE" id="PS50294">
    <property type="entry name" value="WD_REPEATS_REGION"/>
    <property type="match status" value="2"/>
</dbReference>
<dbReference type="InterPro" id="IPR001680">
    <property type="entry name" value="WD40_rpt"/>
</dbReference>
<dbReference type="InterPro" id="IPR036322">
    <property type="entry name" value="WD40_repeat_dom_sf"/>
</dbReference>
<evidence type="ECO:0000256" key="3">
    <source>
        <dbReference type="PROSITE-ProRule" id="PRU00221"/>
    </source>
</evidence>
<dbReference type="InterPro" id="IPR001810">
    <property type="entry name" value="F-box_dom"/>
</dbReference>
<dbReference type="AlphaFoldDB" id="A0A4P9WWK0"/>
<reference evidence="7" key="1">
    <citation type="journal article" date="2018" name="Nat. Microbiol.">
        <title>Leveraging single-cell genomics to expand the fungal tree of life.</title>
        <authorList>
            <person name="Ahrendt S.R."/>
            <person name="Quandt C.A."/>
            <person name="Ciobanu D."/>
            <person name="Clum A."/>
            <person name="Salamov A."/>
            <person name="Andreopoulos B."/>
            <person name="Cheng J.F."/>
            <person name="Woyke T."/>
            <person name="Pelin A."/>
            <person name="Henrissat B."/>
            <person name="Reynolds N.K."/>
            <person name="Benny G.L."/>
            <person name="Smith M.E."/>
            <person name="James T.Y."/>
            <person name="Grigoriev I.V."/>
        </authorList>
    </citation>
    <scope>NUCLEOTIDE SEQUENCE [LARGE SCALE GENOMIC DNA]</scope>
    <source>
        <strain evidence="7">ATCC 52028</strain>
    </source>
</reference>
<dbReference type="Gene3D" id="1.20.1280.50">
    <property type="match status" value="1"/>
</dbReference>
<evidence type="ECO:0000259" key="5">
    <source>
        <dbReference type="Pfam" id="PF12937"/>
    </source>
</evidence>
<dbReference type="InterPro" id="IPR019775">
    <property type="entry name" value="WD40_repeat_CS"/>
</dbReference>
<feature type="compositionally biased region" description="Low complexity" evidence="4">
    <location>
        <begin position="45"/>
        <end position="64"/>
    </location>
</feature>
<feature type="repeat" description="WD" evidence="3">
    <location>
        <begin position="390"/>
        <end position="429"/>
    </location>
</feature>
<feature type="domain" description="F-box" evidence="5">
    <location>
        <begin position="209"/>
        <end position="234"/>
    </location>
</feature>
<dbReference type="GO" id="GO:1990234">
    <property type="term" value="C:transferase complex"/>
    <property type="evidence" value="ECO:0007669"/>
    <property type="project" value="UniProtKB-ARBA"/>
</dbReference>
<dbReference type="InterPro" id="IPR036047">
    <property type="entry name" value="F-box-like_dom_sf"/>
</dbReference>
<dbReference type="PANTHER" id="PTHR22847:SF637">
    <property type="entry name" value="WD REPEAT DOMAIN 5B"/>
    <property type="match status" value="1"/>
</dbReference>
<dbReference type="PROSITE" id="PS50082">
    <property type="entry name" value="WD_REPEATS_2"/>
    <property type="match status" value="2"/>
</dbReference>
<evidence type="ECO:0000256" key="1">
    <source>
        <dbReference type="ARBA" id="ARBA00022574"/>
    </source>
</evidence>
<gene>
    <name evidence="6" type="ORF">CAUPRSCDRAFT_11759</name>
</gene>
<dbReference type="Pfam" id="PF00400">
    <property type="entry name" value="WD40"/>
    <property type="match status" value="2"/>
</dbReference>
<dbReference type="PROSITE" id="PS00678">
    <property type="entry name" value="WD_REPEATS_1"/>
    <property type="match status" value="2"/>
</dbReference>
<dbReference type="Proteomes" id="UP000268535">
    <property type="component" value="Unassembled WGS sequence"/>
</dbReference>
<feature type="compositionally biased region" description="Polar residues" evidence="4">
    <location>
        <begin position="98"/>
        <end position="108"/>
    </location>
</feature>
<dbReference type="InterPro" id="IPR015943">
    <property type="entry name" value="WD40/YVTN_repeat-like_dom_sf"/>
</dbReference>
<dbReference type="Gene3D" id="2.130.10.10">
    <property type="entry name" value="YVTN repeat-like/Quinoprotein amine dehydrogenase"/>
    <property type="match status" value="1"/>
</dbReference>
<dbReference type="EMBL" id="ML009839">
    <property type="protein sequence ID" value="RKO96548.1"/>
    <property type="molecule type" value="Genomic_DNA"/>
</dbReference>
<protein>
    <recommendedName>
        <fullName evidence="5">F-box domain-containing protein</fullName>
    </recommendedName>
</protein>
<accession>A0A4P9WWK0</accession>
<evidence type="ECO:0000256" key="2">
    <source>
        <dbReference type="ARBA" id="ARBA00022737"/>
    </source>
</evidence>
<dbReference type="Pfam" id="PF12937">
    <property type="entry name" value="F-box-like"/>
    <property type="match status" value="1"/>
</dbReference>
<dbReference type="SMART" id="SM00320">
    <property type="entry name" value="WD40"/>
    <property type="match status" value="2"/>
</dbReference>
<evidence type="ECO:0000313" key="6">
    <source>
        <dbReference type="EMBL" id="RKO96548.1"/>
    </source>
</evidence>
<dbReference type="SUPFAM" id="SSF81383">
    <property type="entry name" value="F-box domain"/>
    <property type="match status" value="1"/>
</dbReference>
<feature type="non-terminal residue" evidence="6">
    <location>
        <position position="483"/>
    </location>
</feature>
<name>A0A4P9WWK0_9FUNG</name>
<feature type="region of interest" description="Disordered" evidence="4">
    <location>
        <begin position="263"/>
        <end position="303"/>
    </location>
</feature>
<feature type="repeat" description="WD" evidence="3">
    <location>
        <begin position="430"/>
        <end position="461"/>
    </location>
</feature>
<proteinExistence type="predicted"/>
<evidence type="ECO:0000256" key="4">
    <source>
        <dbReference type="SAM" id="MobiDB-lite"/>
    </source>
</evidence>
<feature type="compositionally biased region" description="Low complexity" evidence="4">
    <location>
        <begin position="26"/>
        <end position="38"/>
    </location>
</feature>
<sequence>MTSFRPAQAGHPTDTHPSREALRHGAATVAASSPAAARRPPPPLTLSSTASRDAAAAASFGTARPSPPIPIARPSCDVHGDGRSARGSGGGSIAKQGGNASPDSTHSGLSHGGVSVTDSALEVAMGSPLRIDLLARLPIEIAFRVLYWVSATPKRGAAAAAAAAAGTAAAAAAAAAGTPLPTPAGTSSTSTSSTALAVAASTATRTRAARELARCMAVSRTWHRIASDPAFWRAAYDAAYPEDAAIGPETPAWRLALCPVTPDGGNDGDVGREAPSADRDARPRTPDARAASPDATGARGPEPVVQVGIEVAPFGTLLAAAAAASAASSPQASPLWSAPLHSASPAAATPAAAVTTPTTPAGAIPWTRRYALRLALARNWREGRATRHRLLGHADNVYCIQLAGDVVVSGSRDQTVCFWDLRTMQAVRRLTGHTGSVLCLQFNTRCLVTGSSDQTVIVWDLMGRRLRTLRGHTGAVLDVRIND</sequence>
<feature type="compositionally biased region" description="Basic and acidic residues" evidence="4">
    <location>
        <begin position="269"/>
        <end position="287"/>
    </location>
</feature>
<feature type="compositionally biased region" description="Basic and acidic residues" evidence="4">
    <location>
        <begin position="13"/>
        <end position="23"/>
    </location>
</feature>
<dbReference type="PANTHER" id="PTHR22847">
    <property type="entry name" value="WD40 REPEAT PROTEIN"/>
    <property type="match status" value="1"/>
</dbReference>
<evidence type="ECO:0000313" key="7">
    <source>
        <dbReference type="Proteomes" id="UP000268535"/>
    </source>
</evidence>
<keyword evidence="1 3" id="KW-0853">WD repeat</keyword>
<organism evidence="6 7">
    <name type="scientific">Caulochytrium protostelioides</name>
    <dbReference type="NCBI Taxonomy" id="1555241"/>
    <lineage>
        <taxon>Eukaryota</taxon>
        <taxon>Fungi</taxon>
        <taxon>Fungi incertae sedis</taxon>
        <taxon>Chytridiomycota</taxon>
        <taxon>Chytridiomycota incertae sedis</taxon>
        <taxon>Chytridiomycetes</taxon>
        <taxon>Caulochytriales</taxon>
        <taxon>Caulochytriaceae</taxon>
        <taxon>Caulochytrium</taxon>
    </lineage>
</organism>
<dbReference type="SUPFAM" id="SSF50978">
    <property type="entry name" value="WD40 repeat-like"/>
    <property type="match status" value="1"/>
</dbReference>
<keyword evidence="2" id="KW-0677">Repeat</keyword>